<dbReference type="InterPro" id="IPR017850">
    <property type="entry name" value="Alkaline_phosphatase_core_sf"/>
</dbReference>
<evidence type="ECO:0000259" key="6">
    <source>
        <dbReference type="Pfam" id="PF00884"/>
    </source>
</evidence>
<protein>
    <submittedName>
        <fullName evidence="7">Sulfatase</fullName>
    </submittedName>
</protein>
<evidence type="ECO:0000256" key="4">
    <source>
        <dbReference type="ARBA" id="ARBA00022837"/>
    </source>
</evidence>
<keyword evidence="4" id="KW-0106">Calcium</keyword>
<dbReference type="PANTHER" id="PTHR42693">
    <property type="entry name" value="ARYLSULFATASE FAMILY MEMBER"/>
    <property type="match status" value="1"/>
</dbReference>
<dbReference type="InterPro" id="IPR024607">
    <property type="entry name" value="Sulfatase_CS"/>
</dbReference>
<dbReference type="Gene3D" id="3.40.720.10">
    <property type="entry name" value="Alkaline Phosphatase, subunit A"/>
    <property type="match status" value="1"/>
</dbReference>
<dbReference type="PROSITE" id="PS51257">
    <property type="entry name" value="PROKAR_LIPOPROTEIN"/>
    <property type="match status" value="1"/>
</dbReference>
<dbReference type="GO" id="GO:0046872">
    <property type="term" value="F:metal ion binding"/>
    <property type="evidence" value="ECO:0007669"/>
    <property type="project" value="UniProtKB-KW"/>
</dbReference>
<proteinExistence type="inferred from homology"/>
<feature type="domain" description="Sulfatase N-terminal" evidence="6">
    <location>
        <begin position="35"/>
        <end position="345"/>
    </location>
</feature>
<dbReference type="CDD" id="cd16027">
    <property type="entry name" value="SGSH"/>
    <property type="match status" value="1"/>
</dbReference>
<reference evidence="7 8" key="1">
    <citation type="submission" date="2020-04" db="EMBL/GenBank/DDBJ databases">
        <title>Flammeovirgaceae bacterium KN852 isolated from deep sea.</title>
        <authorList>
            <person name="Zhang D.-C."/>
        </authorList>
    </citation>
    <scope>NUCLEOTIDE SEQUENCE [LARGE SCALE GENOMIC DNA]</scope>
    <source>
        <strain evidence="7 8">KN852</strain>
    </source>
</reference>
<dbReference type="AlphaFoldDB" id="A0A848J5C5"/>
<keyword evidence="3" id="KW-0378">Hydrolase</keyword>
<accession>A0A848J5C5</accession>
<gene>
    <name evidence="7" type="ORF">HH304_08070</name>
</gene>
<feature type="signal peptide" evidence="5">
    <location>
        <begin position="1"/>
        <end position="19"/>
    </location>
</feature>
<name>A0A848J5C5_9BACT</name>
<evidence type="ECO:0000256" key="3">
    <source>
        <dbReference type="ARBA" id="ARBA00022801"/>
    </source>
</evidence>
<dbReference type="RefSeq" id="WP_169680003.1">
    <property type="nucleotide sequence ID" value="NZ_JABBNU010000004.1"/>
</dbReference>
<comment type="caution">
    <text evidence="7">The sequence shown here is derived from an EMBL/GenBank/DDBJ whole genome shotgun (WGS) entry which is preliminary data.</text>
</comment>
<evidence type="ECO:0000313" key="8">
    <source>
        <dbReference type="Proteomes" id="UP000559010"/>
    </source>
</evidence>
<dbReference type="Pfam" id="PF00884">
    <property type="entry name" value="Sulfatase"/>
    <property type="match status" value="1"/>
</dbReference>
<keyword evidence="5" id="KW-0732">Signal</keyword>
<sequence>MKISNITFLIFLILFMACAKKDNEGNEAQKPNTPPNIIWLVAEDLGPRFSFNGDSLAHTPNIDSIASKAIVFDNAFTVSGVCAPSRSSMITGCYPSSIGTQHMRQKKSVISMPGFPMYNAVPPPEVKAFPELLRANGYWTSSYTKLDYQFGDPFTIWDEVTYYPHWRNRKEKDKERPFFIYSTYEITHEINIWPDSTKERFFKEFGINMENVAPDVKNRPPLDSSFMVDPKDVTVPPFLPDTEISRGHIARLYDNISRMDRQIGELMMDLREDNLLENTIIFIMTDHGDCLPRSKRWIYDSGIKVPLAIYIPEKYLPENVAQPHRITDLVSYIDLVPTVLEFAGVEVPEWMHGKPIFTELKDKPRDYVYAARDRMDNRYDTRRAVRSKDYKYIYNYDPDKPYQQQITFLEQMPLMRQILSMNEKGTLTDEQSSWLANAKPKEELYDLKNDPYELINLAMDSDYENVKSEMHQALLTWQEEVGDLENKPETIQAEEMWPGGEQPVTATPTYQLDQDKLVLKSSTPGATIAYQKSNDDRWHIYTTPLKKSDSMNVIKAQRYGYKESESVEVILKYDK</sequence>
<dbReference type="Proteomes" id="UP000559010">
    <property type="component" value="Unassembled WGS sequence"/>
</dbReference>
<evidence type="ECO:0000256" key="5">
    <source>
        <dbReference type="SAM" id="SignalP"/>
    </source>
</evidence>
<dbReference type="PANTHER" id="PTHR42693:SF53">
    <property type="entry name" value="ENDO-4-O-SULFATASE"/>
    <property type="match status" value="1"/>
</dbReference>
<dbReference type="InterPro" id="IPR000917">
    <property type="entry name" value="Sulfatase_N"/>
</dbReference>
<comment type="similarity">
    <text evidence="1">Belongs to the sulfatase family.</text>
</comment>
<dbReference type="EMBL" id="JABBNU010000004">
    <property type="protein sequence ID" value="NMM48352.1"/>
    <property type="molecule type" value="Genomic_DNA"/>
</dbReference>
<evidence type="ECO:0000313" key="7">
    <source>
        <dbReference type="EMBL" id="NMM48352.1"/>
    </source>
</evidence>
<evidence type="ECO:0000256" key="1">
    <source>
        <dbReference type="ARBA" id="ARBA00008779"/>
    </source>
</evidence>
<dbReference type="GO" id="GO:0004065">
    <property type="term" value="F:arylsulfatase activity"/>
    <property type="evidence" value="ECO:0007669"/>
    <property type="project" value="TreeGrafter"/>
</dbReference>
<dbReference type="SUPFAM" id="SSF53649">
    <property type="entry name" value="Alkaline phosphatase-like"/>
    <property type="match status" value="1"/>
</dbReference>
<keyword evidence="8" id="KW-1185">Reference proteome</keyword>
<organism evidence="7 8">
    <name type="scientific">Marinigracilibium pacificum</name>
    <dbReference type="NCBI Taxonomy" id="2729599"/>
    <lineage>
        <taxon>Bacteria</taxon>
        <taxon>Pseudomonadati</taxon>
        <taxon>Bacteroidota</taxon>
        <taxon>Cytophagia</taxon>
        <taxon>Cytophagales</taxon>
        <taxon>Flammeovirgaceae</taxon>
        <taxon>Marinigracilibium</taxon>
    </lineage>
</organism>
<keyword evidence="2" id="KW-0479">Metal-binding</keyword>
<evidence type="ECO:0000256" key="2">
    <source>
        <dbReference type="ARBA" id="ARBA00022723"/>
    </source>
</evidence>
<feature type="chain" id="PRO_5032855623" evidence="5">
    <location>
        <begin position="20"/>
        <end position="575"/>
    </location>
</feature>
<dbReference type="InterPro" id="IPR050738">
    <property type="entry name" value="Sulfatase"/>
</dbReference>
<dbReference type="PROSITE" id="PS00523">
    <property type="entry name" value="SULFATASE_1"/>
    <property type="match status" value="1"/>
</dbReference>